<name>A0AAW5K1B0_9BACT</name>
<dbReference type="RefSeq" id="WP_008709931.1">
    <property type="nucleotide sequence ID" value="NZ_CABKQM010000005.1"/>
</dbReference>
<evidence type="ECO:0000313" key="1">
    <source>
        <dbReference type="EMBL" id="MCQ4814227.1"/>
    </source>
</evidence>
<protein>
    <submittedName>
        <fullName evidence="1">Uncharacterized protein</fullName>
    </submittedName>
</protein>
<proteinExistence type="predicted"/>
<gene>
    <name evidence="1" type="ORF">NE630_07260</name>
</gene>
<dbReference type="EMBL" id="JANFYT010000013">
    <property type="protein sequence ID" value="MCQ4814227.1"/>
    <property type="molecule type" value="Genomic_DNA"/>
</dbReference>
<keyword evidence="2" id="KW-1185">Reference proteome</keyword>
<evidence type="ECO:0000313" key="2">
    <source>
        <dbReference type="Proteomes" id="UP001205919"/>
    </source>
</evidence>
<dbReference type="Proteomes" id="UP001205919">
    <property type="component" value="Unassembled WGS sequence"/>
</dbReference>
<accession>A0AAW5K1B0</accession>
<comment type="caution">
    <text evidence="1">The sequence shown here is derived from an EMBL/GenBank/DDBJ whole genome shotgun (WGS) entry which is preliminary data.</text>
</comment>
<reference evidence="1 2" key="1">
    <citation type="submission" date="2022-06" db="EMBL/GenBank/DDBJ databases">
        <title>Isolation of gut microbiota from human fecal samples.</title>
        <authorList>
            <person name="Pamer E.G."/>
            <person name="Barat B."/>
            <person name="Waligurski E."/>
            <person name="Medina S."/>
            <person name="Paddock L."/>
            <person name="Mostad J."/>
        </authorList>
    </citation>
    <scope>NUCLEOTIDE SEQUENCE [LARGE SCALE GENOMIC DNA]</scope>
    <source>
        <strain evidence="1 2">DFI.9.90</strain>
    </source>
</reference>
<sequence length="77" mass="9082">MSEVFANGAEYDYFTAKFCDRCQKYGDVFEGEKPCPIEDRINTAMMDEKEFPHEQVFRGNDGEWTCTEFESMEAEYH</sequence>
<organism evidence="1 2">
    <name type="scientific">Cloacibacillus evryensis</name>
    <dbReference type="NCBI Taxonomy" id="508460"/>
    <lineage>
        <taxon>Bacteria</taxon>
        <taxon>Thermotogati</taxon>
        <taxon>Synergistota</taxon>
        <taxon>Synergistia</taxon>
        <taxon>Synergistales</taxon>
        <taxon>Synergistaceae</taxon>
        <taxon>Cloacibacillus</taxon>
    </lineage>
</organism>
<dbReference type="AlphaFoldDB" id="A0AAW5K1B0"/>